<feature type="compositionally biased region" description="Basic and acidic residues" evidence="1">
    <location>
        <begin position="45"/>
        <end position="80"/>
    </location>
</feature>
<sequence length="237" mass="27730">MVDVLEKQNNQILQSRRESIHQLTPPPITDELEGQQDIGVGIIDLTRRAQNKDSMRKQRDEDRKQKKEKERKRREEEESKRIRALDEIAKEYELRKRLEEQKLIDERRRKEELREIAKAAATAAVAVVTADKDRIREKGINKNEDAVKKYQKNVDIKHSHEGNKHKSHHGSGYSGDENEKVSDRQSKKHSGSRGLRHQNNEKKSEKRENRRPGSGKRDDAYIMGDDDIRGRSANKER</sequence>
<feature type="non-terminal residue" evidence="2">
    <location>
        <position position="237"/>
    </location>
</feature>
<feature type="compositionally biased region" description="Low complexity" evidence="1">
    <location>
        <begin position="120"/>
        <end position="129"/>
    </location>
</feature>
<dbReference type="Proteomes" id="UP000324800">
    <property type="component" value="Unassembled WGS sequence"/>
</dbReference>
<reference evidence="2 3" key="1">
    <citation type="submission" date="2019-03" db="EMBL/GenBank/DDBJ databases">
        <title>Single cell metagenomics reveals metabolic interactions within the superorganism composed of flagellate Streblomastix strix and complex community of Bacteroidetes bacteria on its surface.</title>
        <authorList>
            <person name="Treitli S.C."/>
            <person name="Kolisko M."/>
            <person name="Husnik F."/>
            <person name="Keeling P."/>
            <person name="Hampl V."/>
        </authorList>
    </citation>
    <scope>NUCLEOTIDE SEQUENCE [LARGE SCALE GENOMIC DNA]</scope>
    <source>
        <strain evidence="2">ST1C</strain>
    </source>
</reference>
<feature type="region of interest" description="Disordered" evidence="1">
    <location>
        <begin position="16"/>
        <end position="80"/>
    </location>
</feature>
<feature type="region of interest" description="Disordered" evidence="1">
    <location>
        <begin position="120"/>
        <end position="237"/>
    </location>
</feature>
<evidence type="ECO:0000313" key="3">
    <source>
        <dbReference type="Proteomes" id="UP000324800"/>
    </source>
</evidence>
<name>A0A5J4TPE5_9EUKA</name>
<organism evidence="2 3">
    <name type="scientific">Streblomastix strix</name>
    <dbReference type="NCBI Taxonomy" id="222440"/>
    <lineage>
        <taxon>Eukaryota</taxon>
        <taxon>Metamonada</taxon>
        <taxon>Preaxostyla</taxon>
        <taxon>Oxymonadida</taxon>
        <taxon>Streblomastigidae</taxon>
        <taxon>Streblomastix</taxon>
    </lineage>
</organism>
<feature type="compositionally biased region" description="Basic and acidic residues" evidence="1">
    <location>
        <begin position="198"/>
        <end position="237"/>
    </location>
</feature>
<dbReference type="AlphaFoldDB" id="A0A5J4TPE5"/>
<comment type="caution">
    <text evidence="2">The sequence shown here is derived from an EMBL/GenBank/DDBJ whole genome shotgun (WGS) entry which is preliminary data.</text>
</comment>
<protein>
    <submittedName>
        <fullName evidence="2">Uncharacterized protein</fullName>
    </submittedName>
</protein>
<feature type="compositionally biased region" description="Basic residues" evidence="1">
    <location>
        <begin position="186"/>
        <end position="196"/>
    </location>
</feature>
<accession>A0A5J4TPE5</accession>
<gene>
    <name evidence="2" type="ORF">EZS28_044335</name>
</gene>
<feature type="compositionally biased region" description="Basic and acidic residues" evidence="1">
    <location>
        <begin position="130"/>
        <end position="164"/>
    </location>
</feature>
<evidence type="ECO:0000313" key="2">
    <source>
        <dbReference type="EMBL" id="KAA6360138.1"/>
    </source>
</evidence>
<proteinExistence type="predicted"/>
<evidence type="ECO:0000256" key="1">
    <source>
        <dbReference type="SAM" id="MobiDB-lite"/>
    </source>
</evidence>
<dbReference type="EMBL" id="SNRW01027366">
    <property type="protein sequence ID" value="KAA6360138.1"/>
    <property type="molecule type" value="Genomic_DNA"/>
</dbReference>